<feature type="region of interest" description="Disordered" evidence="1">
    <location>
        <begin position="21"/>
        <end position="46"/>
    </location>
</feature>
<evidence type="ECO:0000313" key="2">
    <source>
        <dbReference type="EMBL" id="KAF3761154.1"/>
    </source>
</evidence>
<organism evidence="2 3">
    <name type="scientific">Cryphonectria parasitica (strain ATCC 38755 / EP155)</name>
    <dbReference type="NCBI Taxonomy" id="660469"/>
    <lineage>
        <taxon>Eukaryota</taxon>
        <taxon>Fungi</taxon>
        <taxon>Dikarya</taxon>
        <taxon>Ascomycota</taxon>
        <taxon>Pezizomycotina</taxon>
        <taxon>Sordariomycetes</taxon>
        <taxon>Sordariomycetidae</taxon>
        <taxon>Diaporthales</taxon>
        <taxon>Cryphonectriaceae</taxon>
        <taxon>Cryphonectria-Endothia species complex</taxon>
        <taxon>Cryphonectria</taxon>
    </lineage>
</organism>
<name>A0A9P4XTQ6_CRYP1</name>
<gene>
    <name evidence="2" type="ORF">M406DRAFT_358497</name>
</gene>
<keyword evidence="3" id="KW-1185">Reference proteome</keyword>
<feature type="compositionally biased region" description="Low complexity" evidence="1">
    <location>
        <begin position="32"/>
        <end position="41"/>
    </location>
</feature>
<reference evidence="2" key="1">
    <citation type="journal article" date="2020" name="Phytopathology">
        <title>Genome sequence of the chestnut blight fungus Cryphonectria parasitica EP155: A fundamental resource for an archetypical invasive plant pathogen.</title>
        <authorList>
            <person name="Crouch J.A."/>
            <person name="Dawe A."/>
            <person name="Aerts A."/>
            <person name="Barry K."/>
            <person name="Churchill A.C.L."/>
            <person name="Grimwood J."/>
            <person name="Hillman B."/>
            <person name="Milgroom M.G."/>
            <person name="Pangilinan J."/>
            <person name="Smith M."/>
            <person name="Salamov A."/>
            <person name="Schmutz J."/>
            <person name="Yadav J."/>
            <person name="Grigoriev I.V."/>
            <person name="Nuss D."/>
        </authorList>
    </citation>
    <scope>NUCLEOTIDE SEQUENCE</scope>
    <source>
        <strain evidence="2">EP155</strain>
    </source>
</reference>
<dbReference type="Proteomes" id="UP000803844">
    <property type="component" value="Unassembled WGS sequence"/>
</dbReference>
<protein>
    <submittedName>
        <fullName evidence="2">Uncharacterized protein</fullName>
    </submittedName>
</protein>
<dbReference type="EMBL" id="MU032352">
    <property type="protein sequence ID" value="KAF3761154.1"/>
    <property type="molecule type" value="Genomic_DNA"/>
</dbReference>
<comment type="caution">
    <text evidence="2">The sequence shown here is derived from an EMBL/GenBank/DDBJ whole genome shotgun (WGS) entry which is preliminary data.</text>
</comment>
<accession>A0A9P4XTQ6</accession>
<dbReference type="GeneID" id="63841043"/>
<evidence type="ECO:0000313" key="3">
    <source>
        <dbReference type="Proteomes" id="UP000803844"/>
    </source>
</evidence>
<proteinExistence type="predicted"/>
<sequence>MQRRAAVHVVVPGSIHEVRTSLQPSWGDRPRGGPVSPSSPGLWERGNGPDSLCVTNSRWFICLVCCVAAVWAPWVGKGGGRCRARWVVPSVTVSVPAYF</sequence>
<evidence type="ECO:0000256" key="1">
    <source>
        <dbReference type="SAM" id="MobiDB-lite"/>
    </source>
</evidence>
<dbReference type="AlphaFoldDB" id="A0A9P4XTQ6"/>
<dbReference type="RefSeq" id="XP_040772133.1">
    <property type="nucleotide sequence ID" value="XM_040923914.1"/>
</dbReference>